<feature type="coiled-coil region" evidence="1">
    <location>
        <begin position="626"/>
        <end position="743"/>
    </location>
</feature>
<keyword evidence="1" id="KW-0175">Coiled coil</keyword>
<dbReference type="SUPFAM" id="SSF52540">
    <property type="entry name" value="P-loop containing nucleoside triphosphate hydrolases"/>
    <property type="match status" value="2"/>
</dbReference>
<evidence type="ECO:0000313" key="3">
    <source>
        <dbReference type="Proteomes" id="UP000220922"/>
    </source>
</evidence>
<proteinExistence type="predicted"/>
<evidence type="ECO:0000313" key="2">
    <source>
        <dbReference type="EMBL" id="PDV96712.1"/>
    </source>
</evidence>
<feature type="coiled-coil region" evidence="1">
    <location>
        <begin position="344"/>
        <end position="371"/>
    </location>
</feature>
<dbReference type="Gene3D" id="6.10.250.920">
    <property type="match status" value="1"/>
</dbReference>
<sequence length="1112" mass="128247">MQLPMLDEQPPSREGFRLQRLEVYNWGTFHERVWIVEPHGGTALLTGANGSGKSTLVDALLTLLVPPRPRSYNQASGSQKKERDERTYVRGAYGRIKDLESHHGVVQYLRDKKSYSVLLACFRNEQTGQTVTLAQVLFFGKDDELKKIYCVAPRPLSIVEHFQLAKADEIKRALRTLGAEVYDEFARYSRDFLKRFGLRSEKALDLFNQTVAIKEIGGLNAFVRQHMLEKTDAQGRIDLLREHYKNLTSAHDAIAKAEQQLVRLRLLLAEAEQHAQLQARIVEAECCAELVPRFFARRKLDLLERALAVARADLAEHAAHRVALQTQLASQRQQERDLYAAITNDQLGQRLESLKQELVRVQERMVDRQKRADRYNRIAAALDIPALTDEAAFVTMVRLSRQKLPLIDEDLHKLEVARDTIKQDEGRLAAERQQLQDEISSLQQRKSRIPSEDLRLRAELARALDLAEEEMPFVGELLKVRDSEKSWEGAIERLLRGYGRQLLVTEAHYRRVAGYVDGANLRGRLVYHRVTDRRVPPTTAGLDAAALIFKLEIKPGSTLHDWLKGDLIEHWNYVCCDQIEQFQRERRALSLNGQIKSGASRHEKDDRFALHDRTRYVLGWDNRDKIAALKRELQARERELQTVRAALQTNEQQRRAWQQRLQGLRDLLAFDHYTELDWRADQQQITALEAQQRELEASADHLQQLQQQREALIKQITADDRQLEQIQQLIGTRESDLKRFEQQRAACIAQVGTPATAHEPALARIEADLKGKTLTLETIDQQQSESERFYNNSARSLGSNLSKLENSVIAQIVNFKRDYPAETVDLDNSLAAVGECRRMCERIERDDLPVYRQRFKQWLDGKVVDSIIGFHTALEQQTDTIRASIATLNRSLQMIDYTPATYIRLRADQTRDTEVQDFRRQLRACIPDVGQRTAESNEISFQRIRALIERFETEERWTSKVSDVRNWLDFAAEERYREDDKEKNFYSDSSGKSGGQKAKLAYTILASAIAYQYGLGQDERRARTFRFVVVDEAFSKSDEDNARYAMNLFKQLNLQLLVVTPLDKTHVVEPYIEACHFVSNTLDENDSRVVNLTIREYYEQKAAFAQLSRAER</sequence>
<accession>A0A2H3KS94</accession>
<dbReference type="OrthoDB" id="174137at2"/>
<dbReference type="Proteomes" id="UP000220922">
    <property type="component" value="Unassembled WGS sequence"/>
</dbReference>
<gene>
    <name evidence="2" type="ORF">A9Q02_05655</name>
</gene>
<dbReference type="InterPro" id="IPR027417">
    <property type="entry name" value="P-loop_NTPase"/>
</dbReference>
<organism evidence="2 3">
    <name type="scientific">Candidatus Chloroploca asiatica</name>
    <dbReference type="NCBI Taxonomy" id="1506545"/>
    <lineage>
        <taxon>Bacteria</taxon>
        <taxon>Bacillati</taxon>
        <taxon>Chloroflexota</taxon>
        <taxon>Chloroflexia</taxon>
        <taxon>Chloroflexales</taxon>
        <taxon>Chloroflexineae</taxon>
        <taxon>Oscillochloridaceae</taxon>
        <taxon>Candidatus Chloroploca</taxon>
    </lineage>
</organism>
<feature type="coiled-coil region" evidence="1">
    <location>
        <begin position="414"/>
        <end position="445"/>
    </location>
</feature>
<feature type="coiled-coil region" evidence="1">
    <location>
        <begin position="240"/>
        <end position="274"/>
    </location>
</feature>
<dbReference type="Pfam" id="PF13555">
    <property type="entry name" value="AAA_29"/>
    <property type="match status" value="1"/>
</dbReference>
<dbReference type="AlphaFoldDB" id="A0A2H3KS94"/>
<protein>
    <recommendedName>
        <fullName evidence="4">AAA family ATPase</fullName>
    </recommendedName>
</protein>
<dbReference type="Pfam" id="PF13558">
    <property type="entry name" value="SbcC_Walker_B"/>
    <property type="match status" value="1"/>
</dbReference>
<keyword evidence="3" id="KW-1185">Reference proteome</keyword>
<dbReference type="RefSeq" id="WP_097655097.1">
    <property type="nucleotide sequence ID" value="NZ_LYXE01000182.1"/>
</dbReference>
<name>A0A2H3KS94_9CHLR</name>
<dbReference type="EMBL" id="LYXE01000182">
    <property type="protein sequence ID" value="PDV96712.1"/>
    <property type="molecule type" value="Genomic_DNA"/>
</dbReference>
<evidence type="ECO:0008006" key="4">
    <source>
        <dbReference type="Google" id="ProtNLM"/>
    </source>
</evidence>
<dbReference type="Gene3D" id="3.40.50.300">
    <property type="entry name" value="P-loop containing nucleotide triphosphate hydrolases"/>
    <property type="match status" value="2"/>
</dbReference>
<comment type="caution">
    <text evidence="2">The sequence shown here is derived from an EMBL/GenBank/DDBJ whole genome shotgun (WGS) entry which is preliminary data.</text>
</comment>
<evidence type="ECO:0000256" key="1">
    <source>
        <dbReference type="SAM" id="Coils"/>
    </source>
</evidence>
<reference evidence="2 3" key="1">
    <citation type="submission" date="2016-05" db="EMBL/GenBank/DDBJ databases">
        <authorList>
            <person name="Lavstsen T."/>
            <person name="Jespersen J.S."/>
        </authorList>
    </citation>
    <scope>NUCLEOTIDE SEQUENCE [LARGE SCALE GENOMIC DNA]</scope>
    <source>
        <strain evidence="2 3">B7-9</strain>
    </source>
</reference>